<dbReference type="PANTHER" id="PTHR21596">
    <property type="entry name" value="RIBONUCLEASE P SUBUNIT P38"/>
    <property type="match status" value="1"/>
</dbReference>
<evidence type="ECO:0000313" key="8">
    <source>
        <dbReference type="EMBL" id="AES86419.2"/>
    </source>
</evidence>
<dbReference type="EnsemblPlants" id="AES86419">
    <property type="protein sequence ID" value="AES86419"/>
    <property type="gene ID" value="MTR_4g006760"/>
</dbReference>
<evidence type="ECO:0000259" key="6">
    <source>
        <dbReference type="Pfam" id="PF03469"/>
    </source>
</evidence>
<organism evidence="8 11">
    <name type="scientific">Medicago truncatula</name>
    <name type="common">Barrel medic</name>
    <name type="synonym">Medicago tribuloides</name>
    <dbReference type="NCBI Taxonomy" id="3880"/>
    <lineage>
        <taxon>Eukaryota</taxon>
        <taxon>Viridiplantae</taxon>
        <taxon>Streptophyta</taxon>
        <taxon>Embryophyta</taxon>
        <taxon>Tracheophyta</taxon>
        <taxon>Spermatophyta</taxon>
        <taxon>Magnoliopsida</taxon>
        <taxon>eudicotyledons</taxon>
        <taxon>Gunneridae</taxon>
        <taxon>Pentapetalae</taxon>
        <taxon>rosids</taxon>
        <taxon>fabids</taxon>
        <taxon>Fabales</taxon>
        <taxon>Fabaceae</taxon>
        <taxon>Papilionoideae</taxon>
        <taxon>50 kb inversion clade</taxon>
        <taxon>NPAAA clade</taxon>
        <taxon>Hologalegina</taxon>
        <taxon>IRL clade</taxon>
        <taxon>Trifolieae</taxon>
        <taxon>Medicago</taxon>
    </lineage>
</organism>
<dbReference type="EMBL" id="PSQE01000004">
    <property type="protein sequence ID" value="RHN58326.1"/>
    <property type="molecule type" value="Genomic_DNA"/>
</dbReference>
<evidence type="ECO:0000313" key="11">
    <source>
        <dbReference type="Proteomes" id="UP000002051"/>
    </source>
</evidence>
<feature type="coiled-coil region" evidence="3">
    <location>
        <begin position="296"/>
        <end position="453"/>
    </location>
</feature>
<dbReference type="Proteomes" id="UP000002051">
    <property type="component" value="Chromosome 4"/>
</dbReference>
<evidence type="ECO:0000256" key="2">
    <source>
        <dbReference type="ARBA" id="ARBA00023158"/>
    </source>
</evidence>
<reference evidence="8 11" key="2">
    <citation type="journal article" date="2014" name="BMC Genomics">
        <title>An improved genome release (version Mt4.0) for the model legume Medicago truncatula.</title>
        <authorList>
            <person name="Tang H."/>
            <person name="Krishnakumar V."/>
            <person name="Bidwell S."/>
            <person name="Rosen B."/>
            <person name="Chan A."/>
            <person name="Zhou S."/>
            <person name="Gentzbittel L."/>
            <person name="Childs K.L."/>
            <person name="Yandell M."/>
            <person name="Gundlach H."/>
            <person name="Mayer K.F."/>
            <person name="Schwartz D.C."/>
            <person name="Town C.D."/>
        </authorList>
    </citation>
    <scope>GENOME REANNOTATION</scope>
    <source>
        <strain evidence="10 11">cv. Jemalong A17</strain>
    </source>
</reference>
<dbReference type="InterPro" id="IPR005380">
    <property type="entry name" value="XS_domain"/>
</dbReference>
<dbReference type="AlphaFoldDB" id="G7JDA5"/>
<proteinExistence type="predicted"/>
<dbReference type="InterPro" id="IPR038588">
    <property type="entry name" value="XS_domain_sf"/>
</dbReference>
<dbReference type="KEGG" id="mtr:11425283"/>
<dbReference type="HOGENOM" id="CLU_021775_1_1_1"/>
<dbReference type="InterPro" id="IPR045177">
    <property type="entry name" value="FDM1-5/IDN2"/>
</dbReference>
<accession>A0A0C3WR01</accession>
<reference evidence="10" key="3">
    <citation type="submission" date="2015-04" db="UniProtKB">
        <authorList>
            <consortium name="EnsemblPlants"/>
        </authorList>
    </citation>
    <scope>IDENTIFICATION</scope>
    <source>
        <strain evidence="10">cv. Jemalong A17</strain>
    </source>
</reference>
<keyword evidence="11" id="KW-1185">Reference proteome</keyword>
<feature type="compositionally biased region" description="Acidic residues" evidence="4">
    <location>
        <begin position="1"/>
        <end position="18"/>
    </location>
</feature>
<evidence type="ECO:0000256" key="1">
    <source>
        <dbReference type="ARBA" id="ARBA00023054"/>
    </source>
</evidence>
<evidence type="ECO:0000259" key="5">
    <source>
        <dbReference type="Pfam" id="PF03468"/>
    </source>
</evidence>
<dbReference type="Pfam" id="PF03468">
    <property type="entry name" value="XS"/>
    <property type="match status" value="1"/>
</dbReference>
<feature type="domain" description="Factor of DNA methylation 1-5/IDN2" evidence="6">
    <location>
        <begin position="493"/>
        <end position="623"/>
    </location>
</feature>
<evidence type="ECO:0000259" key="7">
    <source>
        <dbReference type="Pfam" id="PF03470"/>
    </source>
</evidence>
<dbReference type="Pfam" id="PF03470">
    <property type="entry name" value="zf-XS"/>
    <property type="match status" value="1"/>
</dbReference>
<dbReference type="Pfam" id="PF03469">
    <property type="entry name" value="XH"/>
    <property type="match status" value="1"/>
</dbReference>
<evidence type="ECO:0000313" key="10">
    <source>
        <dbReference type="EnsemblPlants" id="AES86419"/>
    </source>
</evidence>
<evidence type="ECO:0000313" key="9">
    <source>
        <dbReference type="EMBL" id="RHN58326.1"/>
    </source>
</evidence>
<protein>
    <submittedName>
        <fullName evidence="9">Putative XS domain-containing protein</fullName>
    </submittedName>
    <submittedName>
        <fullName evidence="8">XH/XS domain protein</fullName>
    </submittedName>
</protein>
<sequence>MDYSSEEESEISESEIEEYSEKPYEELRAGKYKVKNNNGTLRCPYCSGKKKQEFKYKDLLQHASGVGKGSANRSTKQKANHLALAKFLRTDLANEADQVPRPALTVAVVQPVQVENYVWPWTGILVNISKSHDSGYLQKEFAKYKPLAVHTFLMDGNSVAVIDFNNDWNGFMNASELEKCFETKRRGKKDWNSMDLQDSSEIYGWVAREDDYNCPGLIGEYLRNKGRLRTISDIVQEASQSRNSIVENLANEIDITNENLNKMQYRYNEKTMSLSRMLEEKDKLHSAFVEESRSMQRKARDEVRRILEEQEKLSNELDEKMRKLDTWSRDLNKREVLTDQERQKLEEDKKKKDVRNQSLQLASKEQKIADENVFRLVEEQKREKEEALNKILQLEKQLDAKQKLEMEIEELRGKLQVMKHLGDQDDTAIKKKMEEMNSELEDKIESLEDMESMNSTLIVKERQSNDELQEARKELIEGLNEMLTGAKTNIGTKRMGDLDQKVFVNACKKRFSSDEAGIKAVELCSLWQENVKNSAWHPFKVVSQNDNPVSVIDEEDEKLQKLKKEWGDEIYSAVVTALKEVNEYNPSGGYTVWELWNFKENRKATLKEVITYIVDHMKQLKRKRGG</sequence>
<reference evidence="9" key="4">
    <citation type="journal article" date="2018" name="Nat. Plants">
        <title>Whole-genome landscape of Medicago truncatula symbiotic genes.</title>
        <authorList>
            <person name="Pecrix Y."/>
            <person name="Gamas P."/>
            <person name="Carrere S."/>
        </authorList>
    </citation>
    <scope>NUCLEOTIDE SEQUENCE</scope>
    <source>
        <tissue evidence="9">Leaves</tissue>
    </source>
</reference>
<evidence type="ECO:0000256" key="3">
    <source>
        <dbReference type="SAM" id="Coils"/>
    </source>
</evidence>
<dbReference type="OrthoDB" id="1892195at2759"/>
<feature type="domain" description="XS" evidence="5">
    <location>
        <begin position="115"/>
        <end position="213"/>
    </location>
</feature>
<dbReference type="InterPro" id="IPR005381">
    <property type="entry name" value="Znf-XS_domain"/>
</dbReference>
<dbReference type="Gene3D" id="3.30.70.2890">
    <property type="entry name" value="XS domain"/>
    <property type="match status" value="1"/>
</dbReference>
<dbReference type="GO" id="GO:0080188">
    <property type="term" value="P:gene silencing by siRNA-directed DNA methylation"/>
    <property type="evidence" value="ECO:0007669"/>
    <property type="project" value="InterPro"/>
</dbReference>
<dbReference type="Proteomes" id="UP000265566">
    <property type="component" value="Chromosome 4"/>
</dbReference>
<reference evidence="8 11" key="1">
    <citation type="journal article" date="2011" name="Nature">
        <title>The Medicago genome provides insight into the evolution of rhizobial symbioses.</title>
        <authorList>
            <person name="Young N.D."/>
            <person name="Debelle F."/>
            <person name="Oldroyd G.E."/>
            <person name="Geurts R."/>
            <person name="Cannon S.B."/>
            <person name="Udvardi M.K."/>
            <person name="Benedito V.A."/>
            <person name="Mayer K.F."/>
            <person name="Gouzy J."/>
            <person name="Schoof H."/>
            <person name="Van de Peer Y."/>
            <person name="Proost S."/>
            <person name="Cook D.R."/>
            <person name="Meyers B.C."/>
            <person name="Spannagl M."/>
            <person name="Cheung F."/>
            <person name="De Mita S."/>
            <person name="Krishnakumar V."/>
            <person name="Gundlach H."/>
            <person name="Zhou S."/>
            <person name="Mudge J."/>
            <person name="Bharti A.K."/>
            <person name="Murray J.D."/>
            <person name="Naoumkina M.A."/>
            <person name="Rosen B."/>
            <person name="Silverstein K.A."/>
            <person name="Tang H."/>
            <person name="Rombauts S."/>
            <person name="Zhao P.X."/>
            <person name="Zhou P."/>
            <person name="Barbe V."/>
            <person name="Bardou P."/>
            <person name="Bechner M."/>
            <person name="Bellec A."/>
            <person name="Berger A."/>
            <person name="Berges H."/>
            <person name="Bidwell S."/>
            <person name="Bisseling T."/>
            <person name="Choisne N."/>
            <person name="Couloux A."/>
            <person name="Denny R."/>
            <person name="Deshpande S."/>
            <person name="Dai X."/>
            <person name="Doyle J.J."/>
            <person name="Dudez A.M."/>
            <person name="Farmer A.D."/>
            <person name="Fouteau S."/>
            <person name="Franken C."/>
            <person name="Gibelin C."/>
            <person name="Gish J."/>
            <person name="Goldstein S."/>
            <person name="Gonzalez A.J."/>
            <person name="Green P.J."/>
            <person name="Hallab A."/>
            <person name="Hartog M."/>
            <person name="Hua A."/>
            <person name="Humphray S.J."/>
            <person name="Jeong D.H."/>
            <person name="Jing Y."/>
            <person name="Jocker A."/>
            <person name="Kenton S.M."/>
            <person name="Kim D.J."/>
            <person name="Klee K."/>
            <person name="Lai H."/>
            <person name="Lang C."/>
            <person name="Lin S."/>
            <person name="Macmil S.L."/>
            <person name="Magdelenat G."/>
            <person name="Matthews L."/>
            <person name="McCorrison J."/>
            <person name="Monaghan E.L."/>
            <person name="Mun J.H."/>
            <person name="Najar F.Z."/>
            <person name="Nicholson C."/>
            <person name="Noirot C."/>
            <person name="O'Bleness M."/>
            <person name="Paule C.R."/>
            <person name="Poulain J."/>
            <person name="Prion F."/>
            <person name="Qin B."/>
            <person name="Qu C."/>
            <person name="Retzel E.F."/>
            <person name="Riddle C."/>
            <person name="Sallet E."/>
            <person name="Samain S."/>
            <person name="Samson N."/>
            <person name="Sanders I."/>
            <person name="Saurat O."/>
            <person name="Scarpelli C."/>
            <person name="Schiex T."/>
            <person name="Segurens B."/>
            <person name="Severin A.J."/>
            <person name="Sherrier D.J."/>
            <person name="Shi R."/>
            <person name="Sims S."/>
            <person name="Singer S.R."/>
            <person name="Sinharoy S."/>
            <person name="Sterck L."/>
            <person name="Viollet A."/>
            <person name="Wang B.B."/>
            <person name="Wang K."/>
            <person name="Wang M."/>
            <person name="Wang X."/>
            <person name="Warfsmann J."/>
            <person name="Weissenbach J."/>
            <person name="White D.D."/>
            <person name="White J.D."/>
            <person name="Wiley G.B."/>
            <person name="Wincker P."/>
            <person name="Xing Y."/>
            <person name="Yang L."/>
            <person name="Yao Z."/>
            <person name="Ying F."/>
            <person name="Zhai J."/>
            <person name="Zhou L."/>
            <person name="Zuber A."/>
            <person name="Denarie J."/>
            <person name="Dixon R.A."/>
            <person name="May G.D."/>
            <person name="Schwartz D.C."/>
            <person name="Rogers J."/>
            <person name="Quetier F."/>
            <person name="Town C.D."/>
            <person name="Roe B.A."/>
        </authorList>
    </citation>
    <scope>NUCLEOTIDE SEQUENCE [LARGE SCALE GENOMIC DNA]</scope>
    <source>
        <strain evidence="8">A17</strain>
        <strain evidence="10 11">cv. Jemalong A17</strain>
    </source>
</reference>
<evidence type="ECO:0000256" key="4">
    <source>
        <dbReference type="SAM" id="MobiDB-lite"/>
    </source>
</evidence>
<keyword evidence="1 3" id="KW-0175">Coiled coil</keyword>
<feature type="region of interest" description="Disordered" evidence="4">
    <location>
        <begin position="1"/>
        <end position="22"/>
    </location>
</feature>
<dbReference type="eggNOG" id="ENOG502QRE8">
    <property type="taxonomic scope" value="Eukaryota"/>
</dbReference>
<dbReference type="InterPro" id="IPR005379">
    <property type="entry name" value="FDM1-5/IDN2_XH"/>
</dbReference>
<name>G7JDA5_MEDTR</name>
<dbReference type="STRING" id="3880.G7JDA5"/>
<feature type="domain" description="Zinc finger-XS" evidence="7">
    <location>
        <begin position="43"/>
        <end position="85"/>
    </location>
</feature>
<dbReference type="EMBL" id="CM001220">
    <property type="protein sequence ID" value="AES86419.2"/>
    <property type="molecule type" value="Genomic_DNA"/>
</dbReference>
<accession>G7JDA5</accession>
<keyword evidence="2" id="KW-0943">RNA-mediated gene silencing</keyword>
<dbReference type="Gramene" id="rna20228">
    <property type="protein sequence ID" value="RHN58326.1"/>
    <property type="gene ID" value="gene20228"/>
</dbReference>
<dbReference type="PANTHER" id="PTHR21596:SF3">
    <property type="entry name" value="FACTOR OF DNA METHYLATION 1-RELATED"/>
    <property type="match status" value="1"/>
</dbReference>
<dbReference type="PaxDb" id="3880-AES86419"/>
<gene>
    <name evidence="10" type="primary">11425283</name>
    <name evidence="8" type="ordered locus">MTR_4g006760</name>
    <name evidence="9" type="ORF">MtrunA17_Chr4g0001231</name>
</gene>